<name>A0A1G2S681_9BACT</name>
<organism evidence="1 2">
    <name type="scientific">Candidatus Yonathbacteria bacterium RIFCSPHIGHO2_02_FULL_44_14</name>
    <dbReference type="NCBI Taxonomy" id="1802724"/>
    <lineage>
        <taxon>Bacteria</taxon>
        <taxon>Candidatus Yonathiibacteriota</taxon>
    </lineage>
</organism>
<accession>A0A1G2S681</accession>
<dbReference type="EMBL" id="MHUT01000018">
    <property type="protein sequence ID" value="OHA80610.1"/>
    <property type="molecule type" value="Genomic_DNA"/>
</dbReference>
<gene>
    <name evidence="1" type="ORF">A3D51_00860</name>
</gene>
<reference evidence="1 2" key="1">
    <citation type="journal article" date="2016" name="Nat. Commun.">
        <title>Thousands of microbial genomes shed light on interconnected biogeochemical processes in an aquifer system.</title>
        <authorList>
            <person name="Anantharaman K."/>
            <person name="Brown C.T."/>
            <person name="Hug L.A."/>
            <person name="Sharon I."/>
            <person name="Castelle C.J."/>
            <person name="Probst A.J."/>
            <person name="Thomas B.C."/>
            <person name="Singh A."/>
            <person name="Wilkins M.J."/>
            <person name="Karaoz U."/>
            <person name="Brodie E.L."/>
            <person name="Williams K.H."/>
            <person name="Hubbard S.S."/>
            <person name="Banfield J.F."/>
        </authorList>
    </citation>
    <scope>NUCLEOTIDE SEQUENCE [LARGE SCALE GENOMIC DNA]</scope>
</reference>
<dbReference type="Proteomes" id="UP000179118">
    <property type="component" value="Unassembled WGS sequence"/>
</dbReference>
<protein>
    <submittedName>
        <fullName evidence="1">Uncharacterized protein</fullName>
    </submittedName>
</protein>
<sequence>MKIERSETFLLNEIVWQKIILVPANEGDEVANEFIRCYQSENLGNIARDLIGQEINSTIALCTLEEKENWGTAAKELQKDGWSGASFAMWQLYVQGKKDTGINNVTLSGVRYRDDNFVEWVPVVHYHFRLFLKSATEISMKRSSTLNLPKARTVLISRINILKT</sequence>
<evidence type="ECO:0000313" key="1">
    <source>
        <dbReference type="EMBL" id="OHA80610.1"/>
    </source>
</evidence>
<comment type="caution">
    <text evidence="1">The sequence shown here is derived from an EMBL/GenBank/DDBJ whole genome shotgun (WGS) entry which is preliminary data.</text>
</comment>
<evidence type="ECO:0000313" key="2">
    <source>
        <dbReference type="Proteomes" id="UP000179118"/>
    </source>
</evidence>
<proteinExistence type="predicted"/>
<dbReference type="AlphaFoldDB" id="A0A1G2S681"/>